<reference evidence="6 7" key="1">
    <citation type="submission" date="2018-11" db="EMBL/GenBank/DDBJ databases">
        <title>Genome sequencing and assembly of Clostridium tagluense strain A121.</title>
        <authorList>
            <person name="Murakami T."/>
            <person name="Segawa T."/>
            <person name="Shcherbakova V.A."/>
            <person name="Mori H."/>
            <person name="Yoshimura Y."/>
        </authorList>
    </citation>
    <scope>NUCLEOTIDE SEQUENCE [LARGE SCALE GENOMIC DNA]</scope>
    <source>
        <strain evidence="6 7">A121</strain>
    </source>
</reference>
<dbReference type="PROSITE" id="PS50932">
    <property type="entry name" value="HTH_LACI_2"/>
    <property type="match status" value="1"/>
</dbReference>
<evidence type="ECO:0000313" key="7">
    <source>
        <dbReference type="Proteomes" id="UP000287872"/>
    </source>
</evidence>
<protein>
    <submittedName>
        <fullName evidence="6">LacI family transcriptional regulator</fullName>
    </submittedName>
</protein>
<dbReference type="PROSITE" id="PS00356">
    <property type="entry name" value="HTH_LACI_1"/>
    <property type="match status" value="1"/>
</dbReference>
<evidence type="ECO:0000256" key="3">
    <source>
        <dbReference type="ARBA" id="ARBA00023125"/>
    </source>
</evidence>
<dbReference type="AlphaFoldDB" id="A0A401UI70"/>
<dbReference type="Gene3D" id="3.40.50.2300">
    <property type="match status" value="2"/>
</dbReference>
<dbReference type="CDD" id="cd01392">
    <property type="entry name" value="HTH_LacI"/>
    <property type="match status" value="1"/>
</dbReference>
<dbReference type="EMBL" id="BHYK01000004">
    <property type="protein sequence ID" value="GCD09261.1"/>
    <property type="molecule type" value="Genomic_DNA"/>
</dbReference>
<keyword evidence="7" id="KW-1185">Reference proteome</keyword>
<evidence type="ECO:0000259" key="5">
    <source>
        <dbReference type="PROSITE" id="PS50932"/>
    </source>
</evidence>
<keyword evidence="3" id="KW-0238">DNA-binding</keyword>
<keyword evidence="1" id="KW-0678">Repressor</keyword>
<dbReference type="CDD" id="cd06267">
    <property type="entry name" value="PBP1_LacI_sugar_binding-like"/>
    <property type="match status" value="1"/>
</dbReference>
<dbReference type="PANTHER" id="PTHR30146">
    <property type="entry name" value="LACI-RELATED TRANSCRIPTIONAL REPRESSOR"/>
    <property type="match status" value="1"/>
</dbReference>
<dbReference type="Pfam" id="PF00356">
    <property type="entry name" value="LacI"/>
    <property type="match status" value="1"/>
</dbReference>
<evidence type="ECO:0000256" key="4">
    <source>
        <dbReference type="ARBA" id="ARBA00023163"/>
    </source>
</evidence>
<keyword evidence="2" id="KW-0805">Transcription regulation</keyword>
<dbReference type="InterPro" id="IPR028082">
    <property type="entry name" value="Peripla_BP_I"/>
</dbReference>
<dbReference type="RefSeq" id="WP_124998504.1">
    <property type="nucleotide sequence ID" value="NZ_BHYK01000004.1"/>
</dbReference>
<dbReference type="InterPro" id="IPR010982">
    <property type="entry name" value="Lambda_DNA-bd_dom_sf"/>
</dbReference>
<evidence type="ECO:0000313" key="6">
    <source>
        <dbReference type="EMBL" id="GCD09261.1"/>
    </source>
</evidence>
<evidence type="ECO:0000256" key="1">
    <source>
        <dbReference type="ARBA" id="ARBA00022491"/>
    </source>
</evidence>
<accession>A0A401UI70</accession>
<gene>
    <name evidence="6" type="ORF">Ctaglu_08840</name>
</gene>
<dbReference type="PANTHER" id="PTHR30146:SF148">
    <property type="entry name" value="HTH-TYPE TRANSCRIPTIONAL REPRESSOR PURR-RELATED"/>
    <property type="match status" value="1"/>
</dbReference>
<evidence type="ECO:0000256" key="2">
    <source>
        <dbReference type="ARBA" id="ARBA00023015"/>
    </source>
</evidence>
<dbReference type="SUPFAM" id="SSF47413">
    <property type="entry name" value="lambda repressor-like DNA-binding domains"/>
    <property type="match status" value="1"/>
</dbReference>
<dbReference type="GO" id="GO:0003700">
    <property type="term" value="F:DNA-binding transcription factor activity"/>
    <property type="evidence" value="ECO:0007669"/>
    <property type="project" value="TreeGrafter"/>
</dbReference>
<dbReference type="Gene3D" id="1.10.260.40">
    <property type="entry name" value="lambda repressor-like DNA-binding domains"/>
    <property type="match status" value="1"/>
</dbReference>
<dbReference type="SMART" id="SM00354">
    <property type="entry name" value="HTH_LACI"/>
    <property type="match status" value="1"/>
</dbReference>
<keyword evidence="4" id="KW-0804">Transcription</keyword>
<organism evidence="6 7">
    <name type="scientific">Clostridium tagluense</name>
    <dbReference type="NCBI Taxonomy" id="360422"/>
    <lineage>
        <taxon>Bacteria</taxon>
        <taxon>Bacillati</taxon>
        <taxon>Bacillota</taxon>
        <taxon>Clostridia</taxon>
        <taxon>Eubacteriales</taxon>
        <taxon>Clostridiaceae</taxon>
        <taxon>Clostridium</taxon>
    </lineage>
</organism>
<sequence length="347" mass="38746">MTVTISDIAVRVGVSHATVSRVLNSSGYVKDETREKVLKAIKDLNYTPSAIARSLSTSKTNTIGVIVPDINNLFFGEIIKGITEIADDNNLNIILCNTDENKNKELKAINVLKEQRIQGLIITPTFYRNSDNSENLNVLKNLGIPIILIDGHVEYLEFSGVFIDHIKGAYDGTLALIEAGHRKMAIITGDMKSRPAKERLLGYEKALEANNIPIDNENIFYGDYTQQTAYEITKKILKMDNRPTAIFVSSNTMILGCIKALYEEKINIPRDMAIIGFDKVDVLNIIGMNISFVNGPSTELGRIGMKMLLENLNSKEPRSIKRQTVLPELILKGSEKYIEKNENKINL</sequence>
<dbReference type="Proteomes" id="UP000287872">
    <property type="component" value="Unassembled WGS sequence"/>
</dbReference>
<name>A0A401UI70_9CLOT</name>
<feature type="domain" description="HTH lacI-type" evidence="5">
    <location>
        <begin position="3"/>
        <end position="57"/>
    </location>
</feature>
<comment type="caution">
    <text evidence="6">The sequence shown here is derived from an EMBL/GenBank/DDBJ whole genome shotgun (WGS) entry which is preliminary data.</text>
</comment>
<dbReference type="Pfam" id="PF13377">
    <property type="entry name" value="Peripla_BP_3"/>
    <property type="match status" value="1"/>
</dbReference>
<dbReference type="OrthoDB" id="9789891at2"/>
<dbReference type="GO" id="GO:0000976">
    <property type="term" value="F:transcription cis-regulatory region binding"/>
    <property type="evidence" value="ECO:0007669"/>
    <property type="project" value="TreeGrafter"/>
</dbReference>
<proteinExistence type="predicted"/>
<dbReference type="InterPro" id="IPR000843">
    <property type="entry name" value="HTH_LacI"/>
</dbReference>
<dbReference type="SUPFAM" id="SSF53822">
    <property type="entry name" value="Periplasmic binding protein-like I"/>
    <property type="match status" value="1"/>
</dbReference>
<dbReference type="InterPro" id="IPR046335">
    <property type="entry name" value="LacI/GalR-like_sensor"/>
</dbReference>